<dbReference type="EMBL" id="CP015583">
    <property type="protein sequence ID" value="APT58953.1"/>
    <property type="molecule type" value="Genomic_DNA"/>
</dbReference>
<dbReference type="InterPro" id="IPR004606">
    <property type="entry name" value="Mop_domain"/>
</dbReference>
<evidence type="ECO:0000313" key="5">
    <source>
        <dbReference type="Proteomes" id="UP000185494"/>
    </source>
</evidence>
<reference evidence="4 5" key="1">
    <citation type="submission" date="2016-05" db="EMBL/GenBank/DDBJ databases">
        <title>Complete Genome and Methylome Analysis of Psychrotrophic Bacterial Isolates from Antarctic Lake Untersee.</title>
        <authorList>
            <person name="Fomenkov A."/>
            <person name="Akimov V.N."/>
            <person name="Vasilyeva L.V."/>
            <person name="Andersen D."/>
            <person name="Vincze T."/>
            <person name="Roberts R.J."/>
        </authorList>
    </citation>
    <scope>NUCLEOTIDE SEQUENCE [LARGE SCALE GENOMIC DNA]</scope>
    <source>
        <strain evidence="4 5">U14-5</strain>
    </source>
</reference>
<dbReference type="Pfam" id="PF03459">
    <property type="entry name" value="TOBE"/>
    <property type="match status" value="1"/>
</dbReference>
<sequence>MKLSARNQIKGKVVSVEKGQTTGHVRIDIGGGVVITSSITNEAIDDLALAVGDEAVAVIKASDVMVGK</sequence>
<dbReference type="Gene3D" id="2.40.50.100">
    <property type="match status" value="1"/>
</dbReference>
<dbReference type="GO" id="GO:0015689">
    <property type="term" value="P:molybdate ion transport"/>
    <property type="evidence" value="ECO:0007669"/>
    <property type="project" value="InterPro"/>
</dbReference>
<evidence type="ECO:0000259" key="3">
    <source>
        <dbReference type="PROSITE" id="PS51866"/>
    </source>
</evidence>
<dbReference type="InterPro" id="IPR005116">
    <property type="entry name" value="Transp-assoc_OB_typ1"/>
</dbReference>
<keyword evidence="1 2" id="KW-0500">Molybdenum</keyword>
<dbReference type="AlphaFoldDB" id="A0A1L7AJI3"/>
<gene>
    <name evidence="4" type="ORF">RGI145_00060</name>
</gene>
<evidence type="ECO:0000256" key="2">
    <source>
        <dbReference type="PROSITE-ProRule" id="PRU01213"/>
    </source>
</evidence>
<protein>
    <submittedName>
        <fullName evidence="4">Transporter</fullName>
    </submittedName>
</protein>
<feature type="domain" description="Mop" evidence="3">
    <location>
        <begin position="2"/>
        <end position="68"/>
    </location>
</feature>
<dbReference type="RefSeq" id="WP_075799693.1">
    <property type="nucleotide sequence ID" value="NZ_CP015583.1"/>
</dbReference>
<dbReference type="Proteomes" id="UP000185494">
    <property type="component" value="Chromosome 1"/>
</dbReference>
<evidence type="ECO:0000256" key="1">
    <source>
        <dbReference type="ARBA" id="ARBA00022505"/>
    </source>
</evidence>
<organism evidence="4 5">
    <name type="scientific">Roseomonas gilardii</name>
    <dbReference type="NCBI Taxonomy" id="257708"/>
    <lineage>
        <taxon>Bacteria</taxon>
        <taxon>Pseudomonadati</taxon>
        <taxon>Pseudomonadota</taxon>
        <taxon>Alphaproteobacteria</taxon>
        <taxon>Acetobacterales</taxon>
        <taxon>Roseomonadaceae</taxon>
        <taxon>Roseomonas</taxon>
    </lineage>
</organism>
<dbReference type="InterPro" id="IPR008995">
    <property type="entry name" value="Mo/tungstate-bd_C_term_dom"/>
</dbReference>
<dbReference type="SUPFAM" id="SSF50331">
    <property type="entry name" value="MOP-like"/>
    <property type="match status" value="1"/>
</dbReference>
<dbReference type="KEGG" id="rgi:RGI145_00060"/>
<name>A0A1L7AJI3_9PROT</name>
<dbReference type="STRING" id="257708.RGI145_00060"/>
<dbReference type="PROSITE" id="PS51866">
    <property type="entry name" value="MOP"/>
    <property type="match status" value="1"/>
</dbReference>
<proteinExistence type="predicted"/>
<evidence type="ECO:0000313" key="4">
    <source>
        <dbReference type="EMBL" id="APT58953.1"/>
    </source>
</evidence>
<accession>A0A1L7AJI3</accession>
<dbReference type="NCBIfam" id="TIGR00638">
    <property type="entry name" value="Mop"/>
    <property type="match status" value="1"/>
</dbReference>